<sequence>MEKFATVVDCKVEDISLMEEARVRTIGKVVNVDDVGIFIVEGERGAKIVCMPSPDMQEKPGVSDLVCITGKVVKSDGGAELRVDDFKKVDERDANNFNKYLKIRGELLDNGSGNK</sequence>
<dbReference type="Gene3D" id="2.40.50.140">
    <property type="entry name" value="Nucleic acid-binding proteins"/>
    <property type="match status" value="1"/>
</dbReference>
<dbReference type="AlphaFoldDB" id="A0A8T3UV68"/>
<evidence type="ECO:0000313" key="1">
    <source>
        <dbReference type="EMBL" id="MBE5728390.1"/>
    </source>
</evidence>
<evidence type="ECO:0008006" key="3">
    <source>
        <dbReference type="Google" id="ProtNLM"/>
    </source>
</evidence>
<proteinExistence type="predicted"/>
<dbReference type="InterPro" id="IPR012340">
    <property type="entry name" value="NA-bd_OB-fold"/>
</dbReference>
<name>A0A8T3UV68_9ARCH</name>
<dbReference type="EMBL" id="JADFAR010000009">
    <property type="protein sequence ID" value="MBE5728390.1"/>
    <property type="molecule type" value="Genomic_DNA"/>
</dbReference>
<evidence type="ECO:0000313" key="2">
    <source>
        <dbReference type="Proteomes" id="UP000718571"/>
    </source>
</evidence>
<accession>A0A8T3UV68</accession>
<reference evidence="1 2" key="1">
    <citation type="submission" date="2020-09" db="EMBL/GenBank/DDBJ databases">
        <title>Genomic characterization of a novel Parvarchaeota family in acid mine drainage sediments.</title>
        <authorList>
            <person name="Luo Z.-H."/>
        </authorList>
    </citation>
    <scope>NUCLEOTIDE SEQUENCE [LARGE SCALE GENOMIC DNA]</scope>
    <source>
        <strain evidence="1">MAS1_bins.189</strain>
    </source>
</reference>
<dbReference type="Proteomes" id="UP000718571">
    <property type="component" value="Unassembled WGS sequence"/>
</dbReference>
<comment type="caution">
    <text evidence="1">The sequence shown here is derived from an EMBL/GenBank/DDBJ whole genome shotgun (WGS) entry which is preliminary data.</text>
</comment>
<protein>
    <recommendedName>
        <fullName evidence="3">OB domain-containing protein</fullName>
    </recommendedName>
</protein>
<gene>
    <name evidence="1" type="ORF">IHE51_00840</name>
</gene>
<organism evidence="1 2">
    <name type="scientific">Candidatus Acidifodinimicrobium mancum</name>
    <dbReference type="NCBI Taxonomy" id="2898728"/>
    <lineage>
        <taxon>Archaea</taxon>
        <taxon>Candidatus Parvarchaeota</taxon>
        <taxon>Candidatus Acidifodinimicrobiaceae</taxon>
        <taxon>Candidatus Acidifodinimicrobium</taxon>
    </lineage>
</organism>